<keyword evidence="2" id="KW-1185">Reference proteome</keyword>
<comment type="caution">
    <text evidence="1">The sequence shown here is derived from an EMBL/GenBank/DDBJ whole genome shotgun (WGS) entry which is preliminary data.</text>
</comment>
<dbReference type="Proteomes" id="UP000886653">
    <property type="component" value="Unassembled WGS sequence"/>
</dbReference>
<evidence type="ECO:0000313" key="1">
    <source>
        <dbReference type="EMBL" id="KAG0143675.1"/>
    </source>
</evidence>
<organism evidence="1 2">
    <name type="scientific">Cronartium quercuum f. sp. fusiforme G11</name>
    <dbReference type="NCBI Taxonomy" id="708437"/>
    <lineage>
        <taxon>Eukaryota</taxon>
        <taxon>Fungi</taxon>
        <taxon>Dikarya</taxon>
        <taxon>Basidiomycota</taxon>
        <taxon>Pucciniomycotina</taxon>
        <taxon>Pucciniomycetes</taxon>
        <taxon>Pucciniales</taxon>
        <taxon>Coleosporiaceae</taxon>
        <taxon>Cronartium</taxon>
    </lineage>
</organism>
<sequence length="73" mass="8180">LHNRSTHLSFNGFQSTSFKLTHGLSQGSALSPLMYLLYNDSLLSIPDFQSDSMTLFFIDNTRLLASAIDIQKL</sequence>
<dbReference type="AlphaFoldDB" id="A0A9P6NHE2"/>
<accession>A0A9P6NHE2</accession>
<proteinExistence type="predicted"/>
<reference evidence="1" key="1">
    <citation type="submission" date="2013-11" db="EMBL/GenBank/DDBJ databases">
        <title>Genome sequence of the fusiform rust pathogen reveals effectors for host alternation and coevolution with pine.</title>
        <authorList>
            <consortium name="DOE Joint Genome Institute"/>
            <person name="Smith K."/>
            <person name="Pendleton A."/>
            <person name="Kubisiak T."/>
            <person name="Anderson C."/>
            <person name="Salamov A."/>
            <person name="Aerts A."/>
            <person name="Riley R."/>
            <person name="Clum A."/>
            <person name="Lindquist E."/>
            <person name="Ence D."/>
            <person name="Campbell M."/>
            <person name="Kronenberg Z."/>
            <person name="Feau N."/>
            <person name="Dhillon B."/>
            <person name="Hamelin R."/>
            <person name="Burleigh J."/>
            <person name="Smith J."/>
            <person name="Yandell M."/>
            <person name="Nelson C."/>
            <person name="Grigoriev I."/>
            <person name="Davis J."/>
        </authorList>
    </citation>
    <scope>NUCLEOTIDE SEQUENCE</scope>
    <source>
        <strain evidence="1">G11</strain>
    </source>
</reference>
<evidence type="ECO:0008006" key="3">
    <source>
        <dbReference type="Google" id="ProtNLM"/>
    </source>
</evidence>
<dbReference type="OrthoDB" id="5568880at2759"/>
<name>A0A9P6NHE2_9BASI</name>
<feature type="non-terminal residue" evidence="1">
    <location>
        <position position="1"/>
    </location>
</feature>
<dbReference type="EMBL" id="MU167313">
    <property type="protein sequence ID" value="KAG0143675.1"/>
    <property type="molecule type" value="Genomic_DNA"/>
</dbReference>
<protein>
    <recommendedName>
        <fullName evidence="3">Reverse transcriptase</fullName>
    </recommendedName>
</protein>
<gene>
    <name evidence="1" type="ORF">CROQUDRAFT_48508</name>
</gene>
<evidence type="ECO:0000313" key="2">
    <source>
        <dbReference type="Proteomes" id="UP000886653"/>
    </source>
</evidence>